<dbReference type="Proteomes" id="UP001417504">
    <property type="component" value="Unassembled WGS sequence"/>
</dbReference>
<keyword evidence="3" id="KW-1185">Reference proteome</keyword>
<comment type="caution">
    <text evidence="2">The sequence shown here is derived from an EMBL/GenBank/DDBJ whole genome shotgun (WGS) entry which is preliminary data.</text>
</comment>
<accession>A0AAP0IXL6</accession>
<dbReference type="EMBL" id="JBBNAE010000005">
    <property type="protein sequence ID" value="KAK9123666.1"/>
    <property type="molecule type" value="Genomic_DNA"/>
</dbReference>
<proteinExistence type="predicted"/>
<evidence type="ECO:0000313" key="3">
    <source>
        <dbReference type="Proteomes" id="UP001417504"/>
    </source>
</evidence>
<feature type="region of interest" description="Disordered" evidence="1">
    <location>
        <begin position="55"/>
        <end position="129"/>
    </location>
</feature>
<gene>
    <name evidence="2" type="ORF">Sjap_013268</name>
</gene>
<organism evidence="2 3">
    <name type="scientific">Stephania japonica</name>
    <dbReference type="NCBI Taxonomy" id="461633"/>
    <lineage>
        <taxon>Eukaryota</taxon>
        <taxon>Viridiplantae</taxon>
        <taxon>Streptophyta</taxon>
        <taxon>Embryophyta</taxon>
        <taxon>Tracheophyta</taxon>
        <taxon>Spermatophyta</taxon>
        <taxon>Magnoliopsida</taxon>
        <taxon>Ranunculales</taxon>
        <taxon>Menispermaceae</taxon>
        <taxon>Menispermoideae</taxon>
        <taxon>Cissampelideae</taxon>
        <taxon>Stephania</taxon>
    </lineage>
</organism>
<evidence type="ECO:0000313" key="2">
    <source>
        <dbReference type="EMBL" id="KAK9123666.1"/>
    </source>
</evidence>
<feature type="compositionally biased region" description="Basic and acidic residues" evidence="1">
    <location>
        <begin position="57"/>
        <end position="77"/>
    </location>
</feature>
<feature type="compositionally biased region" description="Basic and acidic residues" evidence="1">
    <location>
        <begin position="84"/>
        <end position="106"/>
    </location>
</feature>
<dbReference type="AlphaFoldDB" id="A0AAP0IXL6"/>
<sequence length="166" mass="18867">MAEEFNSLEEGMKIDLSTNGYENVDLDADEEIIDYNGGDCVDKPKATEVGMVFSSQRRVEEESEFKAEEEHEDIERERDEEEINGVKEEEADNYEHESLEGDVRGEDNDDNEEGIKDEEGNEEKEKYGGLTVNEEDVIVVIVVRVLHATNKHYGRGDDEMVGRDAS</sequence>
<name>A0AAP0IXL6_9MAGN</name>
<feature type="compositionally biased region" description="Basic and acidic residues" evidence="1">
    <location>
        <begin position="113"/>
        <end position="127"/>
    </location>
</feature>
<protein>
    <submittedName>
        <fullName evidence="2">Uncharacterized protein</fullName>
    </submittedName>
</protein>
<reference evidence="2 3" key="1">
    <citation type="submission" date="2024-01" db="EMBL/GenBank/DDBJ databases">
        <title>Genome assemblies of Stephania.</title>
        <authorList>
            <person name="Yang L."/>
        </authorList>
    </citation>
    <scope>NUCLEOTIDE SEQUENCE [LARGE SCALE GENOMIC DNA]</scope>
    <source>
        <strain evidence="2">QJT</strain>
        <tissue evidence="2">Leaf</tissue>
    </source>
</reference>
<evidence type="ECO:0000256" key="1">
    <source>
        <dbReference type="SAM" id="MobiDB-lite"/>
    </source>
</evidence>